<dbReference type="STRING" id="1236970.JCM9140_1365"/>
<dbReference type="Pfam" id="PF22819">
    <property type="entry name" value="TcaA_5th"/>
    <property type="match status" value="1"/>
</dbReference>
<dbReference type="EMBL" id="BAUT01000009">
    <property type="protein sequence ID" value="GAE25374.1"/>
    <property type="molecule type" value="Genomic_DNA"/>
</dbReference>
<dbReference type="AlphaFoldDB" id="W4Q1X0"/>
<reference evidence="2" key="1">
    <citation type="journal article" date="2014" name="Genome Announc.">
        <title>Draft Genome Sequences of Three Alkaliphilic Bacillus Strains, Bacillus wakoensis JCM 9140T, Bacillus akibai JCM 9157T, and Bacillus hemicellulosilyticus JCM 9152T.</title>
        <authorList>
            <person name="Yuki M."/>
            <person name="Oshima K."/>
            <person name="Suda W."/>
            <person name="Oshida Y."/>
            <person name="Kitamura K."/>
            <person name="Iida T."/>
            <person name="Hattori M."/>
            <person name="Ohkuma M."/>
        </authorList>
    </citation>
    <scope>NUCLEOTIDE SEQUENCE [LARGE SCALE GENOMIC DNA]</scope>
    <source>
        <strain evidence="2">JCM 9140</strain>
    </source>
</reference>
<comment type="caution">
    <text evidence="2">The sequence shown here is derived from an EMBL/GenBank/DDBJ whole genome shotgun (WGS) entry which is preliminary data.</text>
</comment>
<sequence length="54" mass="6406">MYIVHTFEQYTIYYNDGTAKYKTFHSSYDVNVTGADMKMMRLIETNQVEESIDL</sequence>
<gene>
    <name evidence="2" type="ORF">JCM9140_1365</name>
</gene>
<name>W4Q1X0_9BACI</name>
<dbReference type="InterPro" id="IPR054528">
    <property type="entry name" value="TcaA_5th"/>
</dbReference>
<proteinExistence type="predicted"/>
<keyword evidence="3" id="KW-1185">Reference proteome</keyword>
<evidence type="ECO:0000313" key="2">
    <source>
        <dbReference type="EMBL" id="GAE25374.1"/>
    </source>
</evidence>
<protein>
    <recommendedName>
        <fullName evidence="1">TcaA protein NTF2-like domain-containing protein</fullName>
    </recommendedName>
</protein>
<dbReference type="Proteomes" id="UP000018890">
    <property type="component" value="Unassembled WGS sequence"/>
</dbReference>
<organism evidence="2 3">
    <name type="scientific">Halalkalibacter wakoensis JCM 9140</name>
    <dbReference type="NCBI Taxonomy" id="1236970"/>
    <lineage>
        <taxon>Bacteria</taxon>
        <taxon>Bacillati</taxon>
        <taxon>Bacillota</taxon>
        <taxon>Bacilli</taxon>
        <taxon>Bacillales</taxon>
        <taxon>Bacillaceae</taxon>
        <taxon>Halalkalibacter</taxon>
    </lineage>
</organism>
<accession>W4Q1X0</accession>
<evidence type="ECO:0000313" key="3">
    <source>
        <dbReference type="Proteomes" id="UP000018890"/>
    </source>
</evidence>
<feature type="domain" description="TcaA protein NTF2-like" evidence="1">
    <location>
        <begin position="2"/>
        <end position="41"/>
    </location>
</feature>
<evidence type="ECO:0000259" key="1">
    <source>
        <dbReference type="Pfam" id="PF22819"/>
    </source>
</evidence>